<protein>
    <submittedName>
        <fullName evidence="2">Uncharacterized protein</fullName>
    </submittedName>
</protein>
<gene>
    <name evidence="2" type="ORF">PMAYCL1PPCAC_03219</name>
</gene>
<organism evidence="2 3">
    <name type="scientific">Pristionchus mayeri</name>
    <dbReference type="NCBI Taxonomy" id="1317129"/>
    <lineage>
        <taxon>Eukaryota</taxon>
        <taxon>Metazoa</taxon>
        <taxon>Ecdysozoa</taxon>
        <taxon>Nematoda</taxon>
        <taxon>Chromadorea</taxon>
        <taxon>Rhabditida</taxon>
        <taxon>Rhabditina</taxon>
        <taxon>Diplogasteromorpha</taxon>
        <taxon>Diplogasteroidea</taxon>
        <taxon>Neodiplogasteridae</taxon>
        <taxon>Pristionchus</taxon>
    </lineage>
</organism>
<dbReference type="Proteomes" id="UP001328107">
    <property type="component" value="Unassembled WGS sequence"/>
</dbReference>
<feature type="compositionally biased region" description="Basic and acidic residues" evidence="1">
    <location>
        <begin position="59"/>
        <end position="84"/>
    </location>
</feature>
<evidence type="ECO:0000313" key="3">
    <source>
        <dbReference type="Proteomes" id="UP001328107"/>
    </source>
</evidence>
<sequence>MEEAKNGSTERATQIDSLKKALTNVLDVVQDHEKLIKSKASAPQSSNPIEEATSIPPWDKLDEERPVHTKKEEVAPWESNEKFSESAATNQHEPWNDITERRKKEIVGANKTELETADDQKENKKVQSAKNEKITAAVKPVSRNKNWDAICREFSDSEEEVEEVAAIPKLECSMTPEEEVESAALFATDAIGLLSMYCSALDNGKYSLLKLREYPLETMISYEAHMSPSNPCFGNIKGTLRKELRRLSEMPLYCHVCNLLLAAPFHLFMHLLDKKHIEIKNPHLTQYHHVYMQLNSFIAFTFHRFIGAPEQPIFQESMHTELRLMDRGREFAKISPRYPVNLRPTGQFMEKIMKEVADGITLSIDVPAEALADVRPANLNEALKMKAIGAQLRAYLPHGNNRKKLAAKFEKHLAEGLAGCRTCEVAFESADEYYQHITSYGHSIRDQTMFTAFMVQWKGQGYWNTMV</sequence>
<proteinExistence type="predicted"/>
<name>A0AAN4Z497_9BILA</name>
<feature type="region of interest" description="Disordered" evidence="1">
    <location>
        <begin position="37"/>
        <end position="93"/>
    </location>
</feature>
<comment type="caution">
    <text evidence="2">The sequence shown here is derived from an EMBL/GenBank/DDBJ whole genome shotgun (WGS) entry which is preliminary data.</text>
</comment>
<evidence type="ECO:0000313" key="2">
    <source>
        <dbReference type="EMBL" id="GMR33024.1"/>
    </source>
</evidence>
<reference evidence="3" key="1">
    <citation type="submission" date="2022-10" db="EMBL/GenBank/DDBJ databases">
        <title>Genome assembly of Pristionchus species.</title>
        <authorList>
            <person name="Yoshida K."/>
            <person name="Sommer R.J."/>
        </authorList>
    </citation>
    <scope>NUCLEOTIDE SEQUENCE [LARGE SCALE GENOMIC DNA]</scope>
    <source>
        <strain evidence="3">RS5460</strain>
    </source>
</reference>
<dbReference type="AlphaFoldDB" id="A0AAN4Z497"/>
<dbReference type="EMBL" id="BTRK01000001">
    <property type="protein sequence ID" value="GMR33024.1"/>
    <property type="molecule type" value="Genomic_DNA"/>
</dbReference>
<evidence type="ECO:0000256" key="1">
    <source>
        <dbReference type="SAM" id="MobiDB-lite"/>
    </source>
</evidence>
<keyword evidence="3" id="KW-1185">Reference proteome</keyword>
<accession>A0AAN4Z497</accession>